<organism evidence="2 3">
    <name type="scientific">Nostoc cycadae WK-1</name>
    <dbReference type="NCBI Taxonomy" id="1861711"/>
    <lineage>
        <taxon>Bacteria</taxon>
        <taxon>Bacillati</taxon>
        <taxon>Cyanobacteriota</taxon>
        <taxon>Cyanophyceae</taxon>
        <taxon>Nostocales</taxon>
        <taxon>Nostocaceae</taxon>
        <taxon>Nostoc</taxon>
    </lineage>
</organism>
<evidence type="ECO:0000313" key="3">
    <source>
        <dbReference type="Proteomes" id="UP000236527"/>
    </source>
</evidence>
<protein>
    <submittedName>
        <fullName evidence="2">Uncharacterized protein</fullName>
    </submittedName>
</protein>
<sequence>MAKRQTTKLNNQIIVRMDDETKEAFMNKVQSEGKTASELIMGWIRSYLAEERHEALDLSTMHRDLENLKQQVAIIQNELLGKTAA</sequence>
<dbReference type="Proteomes" id="UP000236527">
    <property type="component" value="Unassembled WGS sequence"/>
</dbReference>
<evidence type="ECO:0000313" key="2">
    <source>
        <dbReference type="EMBL" id="GBE93167.1"/>
    </source>
</evidence>
<gene>
    <name evidence="2" type="ORF">NCWK1_2928</name>
</gene>
<keyword evidence="3" id="KW-1185">Reference proteome</keyword>
<accession>A0A2H6LIX6</accession>
<comment type="caution">
    <text evidence="2">The sequence shown here is derived from an EMBL/GenBank/DDBJ whole genome shotgun (WGS) entry which is preliminary data.</text>
</comment>
<evidence type="ECO:0000256" key="1">
    <source>
        <dbReference type="SAM" id="Coils"/>
    </source>
</evidence>
<feature type="coiled-coil region" evidence="1">
    <location>
        <begin position="58"/>
        <end position="85"/>
    </location>
</feature>
<dbReference type="AlphaFoldDB" id="A0A2H6LIX6"/>
<reference evidence="3" key="1">
    <citation type="journal article" date="2018" name="Genome Announc.">
        <title>Draft Genome Sequence of the Nitrogen-Fixing and Hormogonia-Inducing Cyanobacterium Nostoc cycadae Strain WK-1, Isolated from the Coralloid Roots of Cycas revoluta.</title>
        <authorList>
            <person name="Kanesaki Y."/>
            <person name="Hirose M."/>
            <person name="Hirose Y."/>
            <person name="Fujisawa T."/>
            <person name="Nakamura Y."/>
            <person name="Watanabe S."/>
            <person name="Matsunaga S."/>
            <person name="Uchida H."/>
            <person name="Murakami A."/>
        </authorList>
    </citation>
    <scope>NUCLEOTIDE SEQUENCE [LARGE SCALE GENOMIC DNA]</scope>
    <source>
        <strain evidence="3">WK-1</strain>
    </source>
</reference>
<dbReference type="EMBL" id="BDGE01000048">
    <property type="protein sequence ID" value="GBE93167.1"/>
    <property type="molecule type" value="Genomic_DNA"/>
</dbReference>
<proteinExistence type="predicted"/>
<keyword evidence="1" id="KW-0175">Coiled coil</keyword>
<name>A0A2H6LIX6_9NOSO</name>
<dbReference type="RefSeq" id="WP_103125286.1">
    <property type="nucleotide sequence ID" value="NZ_DF978429.1"/>
</dbReference>